<dbReference type="EMBL" id="JAXOVC010000001">
    <property type="protein sequence ID" value="KAK4506487.1"/>
    <property type="molecule type" value="Genomic_DNA"/>
</dbReference>
<dbReference type="Proteomes" id="UP001305779">
    <property type="component" value="Unassembled WGS sequence"/>
</dbReference>
<dbReference type="InterPro" id="IPR053178">
    <property type="entry name" value="Osmoadaptation_assoc"/>
</dbReference>
<evidence type="ECO:0000313" key="3">
    <source>
        <dbReference type="Proteomes" id="UP001305779"/>
    </source>
</evidence>
<evidence type="ECO:0000256" key="1">
    <source>
        <dbReference type="SAM" id="MobiDB-lite"/>
    </source>
</evidence>
<feature type="compositionally biased region" description="Polar residues" evidence="1">
    <location>
        <begin position="98"/>
        <end position="118"/>
    </location>
</feature>
<feature type="compositionally biased region" description="Basic and acidic residues" evidence="1">
    <location>
        <begin position="1"/>
        <end position="11"/>
    </location>
</feature>
<keyword evidence="3" id="KW-1185">Reference proteome</keyword>
<feature type="compositionally biased region" description="Low complexity" evidence="1">
    <location>
        <begin position="83"/>
        <end position="97"/>
    </location>
</feature>
<evidence type="ECO:0000313" key="2">
    <source>
        <dbReference type="EMBL" id="KAK4506487.1"/>
    </source>
</evidence>
<comment type="caution">
    <text evidence="2">The sequence shown here is derived from an EMBL/GenBank/DDBJ whole genome shotgun (WGS) entry which is preliminary data.</text>
</comment>
<reference evidence="2 3" key="1">
    <citation type="journal article" date="2023" name="G3 (Bethesda)">
        <title>A chromosome-level genome assembly of Zasmidium syzygii isolated from banana leaves.</title>
        <authorList>
            <person name="van Westerhoven A.C."/>
            <person name="Mehrabi R."/>
            <person name="Talebi R."/>
            <person name="Steentjes M.B.F."/>
            <person name="Corcolon B."/>
            <person name="Chong P.A."/>
            <person name="Kema G.H.J."/>
            <person name="Seidl M.F."/>
        </authorList>
    </citation>
    <scope>NUCLEOTIDE SEQUENCE [LARGE SCALE GENOMIC DNA]</scope>
    <source>
        <strain evidence="2 3">P124</strain>
    </source>
</reference>
<feature type="region of interest" description="Disordered" evidence="1">
    <location>
        <begin position="1"/>
        <end position="29"/>
    </location>
</feature>
<gene>
    <name evidence="2" type="ORF">PRZ48_000219</name>
</gene>
<proteinExistence type="predicted"/>
<dbReference type="PANTHER" id="PTHR38111:SF6">
    <property type="entry name" value="FINGER DOMAIN PROTEIN, PUTATIVE (AFU_ORTHOLOGUE AFUA_8G01940)-RELATED"/>
    <property type="match status" value="1"/>
</dbReference>
<accession>A0ABR0EXX4</accession>
<protein>
    <submittedName>
        <fullName evidence="2">Uncharacterized protein</fullName>
    </submittedName>
</protein>
<sequence>MAKKDSAKDADAADGGFPFIVSCGPKAPKDGAVRTLIRKQAMKDVGLARRKRGNYGRVNMRQPVVVVEEEETNDRIEPTVADTSSKSSTSSTSGSDSPRTNKPPSENTAGTEWSDQSSNQLLLTRRTSNELHDWSQLLPSLSCDTAYERTRAKFCVDIPQLSILTNWSVSRSAIPLLSADPLRLFTLMEEHTWSFLEYIPQMYDSNKCLAAATDCVLAKASEVLTPYPASPGQTMKLYAKALRMLQDSISDPCASTSAEVLAATQLMALHELLDTTRIAAWQSHIKGSMRLVRHRDTSRFKSEFEKALFAGHIGAVTSECLINDEPCYLDQPEWLELYESIAQDTNDLTDRSPLVINSRKLMIKMPRLWYDVGRTVEGDDLFNDDILSELGDRLHAAHQEFMDWLEEYKSYCVASSLRTPLPSEVGLRRQVFGETVECLVLVKRMLAIVCDNERIRLESEVQALARLIIDLQQQQSHRHSWLFTGHEVGVAHTAMVTREVFEEDLRGESWEVQRLACRKRNALWSGTLRTTV</sequence>
<dbReference type="PANTHER" id="PTHR38111">
    <property type="entry name" value="ZN(2)-C6 FUNGAL-TYPE DOMAIN-CONTAINING PROTEIN-RELATED"/>
    <property type="match status" value="1"/>
</dbReference>
<feature type="region of interest" description="Disordered" evidence="1">
    <location>
        <begin position="43"/>
        <end position="118"/>
    </location>
</feature>
<name>A0ABR0EXX4_ZASCE</name>
<organism evidence="2 3">
    <name type="scientific">Zasmidium cellare</name>
    <name type="common">Wine cellar mold</name>
    <name type="synonym">Racodium cellare</name>
    <dbReference type="NCBI Taxonomy" id="395010"/>
    <lineage>
        <taxon>Eukaryota</taxon>
        <taxon>Fungi</taxon>
        <taxon>Dikarya</taxon>
        <taxon>Ascomycota</taxon>
        <taxon>Pezizomycotina</taxon>
        <taxon>Dothideomycetes</taxon>
        <taxon>Dothideomycetidae</taxon>
        <taxon>Mycosphaerellales</taxon>
        <taxon>Mycosphaerellaceae</taxon>
        <taxon>Zasmidium</taxon>
    </lineage>
</organism>